<evidence type="ECO:0000313" key="1">
    <source>
        <dbReference type="EMBL" id="KAH9309182.1"/>
    </source>
</evidence>
<protein>
    <submittedName>
        <fullName evidence="1">Uncharacterized protein</fullName>
    </submittedName>
</protein>
<comment type="caution">
    <text evidence="1">The sequence shown here is derived from an EMBL/GenBank/DDBJ whole genome shotgun (WGS) entry which is preliminary data.</text>
</comment>
<name>A0AA38FQU0_TAXCH</name>
<keyword evidence="2" id="KW-1185">Reference proteome</keyword>
<accession>A0AA38FQU0</accession>
<gene>
    <name evidence="1" type="ORF">KI387_037093</name>
</gene>
<reference evidence="1 2" key="1">
    <citation type="journal article" date="2021" name="Nat. Plants">
        <title>The Taxus genome provides insights into paclitaxel biosynthesis.</title>
        <authorList>
            <person name="Xiong X."/>
            <person name="Gou J."/>
            <person name="Liao Q."/>
            <person name="Li Y."/>
            <person name="Zhou Q."/>
            <person name="Bi G."/>
            <person name="Li C."/>
            <person name="Du R."/>
            <person name="Wang X."/>
            <person name="Sun T."/>
            <person name="Guo L."/>
            <person name="Liang H."/>
            <person name="Lu P."/>
            <person name="Wu Y."/>
            <person name="Zhang Z."/>
            <person name="Ro D.K."/>
            <person name="Shang Y."/>
            <person name="Huang S."/>
            <person name="Yan J."/>
        </authorList>
    </citation>
    <scope>NUCLEOTIDE SEQUENCE [LARGE SCALE GENOMIC DNA]</scope>
    <source>
        <strain evidence="1">Ta-2019</strain>
    </source>
</reference>
<dbReference type="EMBL" id="JAHRHJ020000007">
    <property type="protein sequence ID" value="KAH9309182.1"/>
    <property type="molecule type" value="Genomic_DNA"/>
</dbReference>
<organism evidence="1 2">
    <name type="scientific">Taxus chinensis</name>
    <name type="common">Chinese yew</name>
    <name type="synonym">Taxus wallichiana var. chinensis</name>
    <dbReference type="NCBI Taxonomy" id="29808"/>
    <lineage>
        <taxon>Eukaryota</taxon>
        <taxon>Viridiplantae</taxon>
        <taxon>Streptophyta</taxon>
        <taxon>Embryophyta</taxon>
        <taxon>Tracheophyta</taxon>
        <taxon>Spermatophyta</taxon>
        <taxon>Pinopsida</taxon>
        <taxon>Pinidae</taxon>
        <taxon>Conifers II</taxon>
        <taxon>Cupressales</taxon>
        <taxon>Taxaceae</taxon>
        <taxon>Taxus</taxon>
    </lineage>
</organism>
<feature type="non-terminal residue" evidence="1">
    <location>
        <position position="1"/>
    </location>
</feature>
<feature type="non-terminal residue" evidence="1">
    <location>
        <position position="60"/>
    </location>
</feature>
<dbReference type="AlphaFoldDB" id="A0AA38FQU0"/>
<sequence>RTRIQKRKRKSVSFYTAFSYAKVLNILHDIIQLKKIKFNHFHKHFKYNNKASKHGIINFV</sequence>
<dbReference type="Proteomes" id="UP000824469">
    <property type="component" value="Unassembled WGS sequence"/>
</dbReference>
<proteinExistence type="predicted"/>
<evidence type="ECO:0000313" key="2">
    <source>
        <dbReference type="Proteomes" id="UP000824469"/>
    </source>
</evidence>